<dbReference type="CDD" id="cd12912">
    <property type="entry name" value="PDC2_MCP_like"/>
    <property type="match status" value="1"/>
</dbReference>
<evidence type="ECO:0000256" key="7">
    <source>
        <dbReference type="ARBA" id="ARBA00023224"/>
    </source>
</evidence>
<dbReference type="SMART" id="SM00283">
    <property type="entry name" value="MA"/>
    <property type="match status" value="1"/>
</dbReference>
<evidence type="ECO:0000256" key="5">
    <source>
        <dbReference type="ARBA" id="ARBA00022989"/>
    </source>
</evidence>
<dbReference type="PANTHER" id="PTHR32089">
    <property type="entry name" value="METHYL-ACCEPTING CHEMOTAXIS PROTEIN MCPB"/>
    <property type="match status" value="1"/>
</dbReference>
<dbReference type="PRINTS" id="PR00260">
    <property type="entry name" value="CHEMTRNSDUCR"/>
</dbReference>
<keyword evidence="2" id="KW-1003">Cell membrane</keyword>
<comment type="caution">
    <text evidence="12">The sequence shown here is derived from an EMBL/GenBank/DDBJ whole genome shotgun (WGS) entry which is preliminary data.</text>
</comment>
<evidence type="ECO:0000259" key="11">
    <source>
        <dbReference type="PROSITE" id="PS50111"/>
    </source>
</evidence>
<keyword evidence="4 10" id="KW-0812">Transmembrane</keyword>
<keyword evidence="6 10" id="KW-0472">Membrane</keyword>
<dbReference type="InterPro" id="IPR029151">
    <property type="entry name" value="Sensor-like_sf"/>
</dbReference>
<dbReference type="Gene3D" id="3.30.450.20">
    <property type="entry name" value="PAS domain"/>
    <property type="match status" value="1"/>
</dbReference>
<dbReference type="InterPro" id="IPR004089">
    <property type="entry name" value="MCPsignal_dom"/>
</dbReference>
<dbReference type="InterPro" id="IPR033479">
    <property type="entry name" value="dCache_1"/>
</dbReference>
<organism evidence="12 13">
    <name type="scientific">Hathewaya limosa</name>
    <name type="common">Clostridium limosum</name>
    <dbReference type="NCBI Taxonomy" id="1536"/>
    <lineage>
        <taxon>Bacteria</taxon>
        <taxon>Bacillati</taxon>
        <taxon>Bacillota</taxon>
        <taxon>Clostridia</taxon>
        <taxon>Eubacteriales</taxon>
        <taxon>Clostridiaceae</taxon>
        <taxon>Hathewaya</taxon>
    </lineage>
</organism>
<comment type="subcellular location">
    <subcellularLocation>
        <location evidence="1">Cell membrane</location>
        <topology evidence="1">Multi-pass membrane protein</topology>
    </subcellularLocation>
</comment>
<dbReference type="InterPro" id="IPR004090">
    <property type="entry name" value="Chemotax_Me-accpt_rcpt"/>
</dbReference>
<keyword evidence="7 9" id="KW-0807">Transducer</keyword>
<evidence type="ECO:0000256" key="10">
    <source>
        <dbReference type="SAM" id="Phobius"/>
    </source>
</evidence>
<evidence type="ECO:0000256" key="1">
    <source>
        <dbReference type="ARBA" id="ARBA00004651"/>
    </source>
</evidence>
<reference evidence="12 13" key="1">
    <citation type="submission" date="2023-07" db="EMBL/GenBank/DDBJ databases">
        <title>Genomic Encyclopedia of Type Strains, Phase IV (KMG-IV): sequencing the most valuable type-strain genomes for metagenomic binning, comparative biology and taxonomic classification.</title>
        <authorList>
            <person name="Goeker M."/>
        </authorList>
    </citation>
    <scope>NUCLEOTIDE SEQUENCE [LARGE SCALE GENOMIC DNA]</scope>
    <source>
        <strain evidence="12 13">DSM 1400</strain>
    </source>
</reference>
<comment type="similarity">
    <text evidence="8">Belongs to the methyl-accepting chemotaxis (MCP) protein family.</text>
</comment>
<feature type="domain" description="Methyl-accepting transducer" evidence="11">
    <location>
        <begin position="379"/>
        <end position="636"/>
    </location>
</feature>
<dbReference type="Pfam" id="PF00015">
    <property type="entry name" value="MCPsignal"/>
    <property type="match status" value="1"/>
</dbReference>
<dbReference type="PANTHER" id="PTHR32089:SF112">
    <property type="entry name" value="LYSOZYME-LIKE PROTEIN-RELATED"/>
    <property type="match status" value="1"/>
</dbReference>
<evidence type="ECO:0000256" key="2">
    <source>
        <dbReference type="ARBA" id="ARBA00022475"/>
    </source>
</evidence>
<sequence length="665" mass="75466">MAKIKSLKKRLTTLMMMLTIIPLVLSNLLQLNSFKKFSISHIKEQQKELVDIKSQNIDEWLEEKINTLNLIYENNPIFASNDKNKIIKRLNEIKNFYTDVKAFGYVDKEGNLKDTNEAEINISEQEHFNEAKKSNNIVLSDIFVDKIDNKKIVALDRPILDKQGNFNGIIQITVDVSFIENLINKIKIEDNGYSYLVSKNGQFLINKDNQLIGKNLKEVDKNAYDILNKSINDKGENFLAYKSSKNKERYLTAYKELKNVRWILVTLAPSKEVFRELIDATVEAVVIIVVTVVIITIIGALLFKKLIKVLDNTENLISDTSNFNLVNNKMFDKYLERKDEIGNIFQQLGNMRKSLKVIVEHIKDDATNINLNTNNLSRVMNETSIALDDISKASDNIAYSSTDLAKSVTDGVDKLNNLASEIHDANELSFKVKEYMEETEDKNKKGIEYIQSLEKSVNSSDKSVKKLFDEVQNLQKKSENINVITDTIKGVTEQINLLSLNAAIEAARAGENGKGFAVVAEEIRKLAYETNTSTEKIEKVVKEMEQAVLLIRKEIDISGKNMEEMNSASIDTKNIFELISDNVNDTTEQINQLMSKISNIDSNKNEVLNYMENISAISEESASTTEEVSASVQQQTSNMDEVVRNTKDLENITINLQSLISKFKL</sequence>
<dbReference type="RefSeq" id="WP_307355253.1">
    <property type="nucleotide sequence ID" value="NZ_BAAACJ010000009.1"/>
</dbReference>
<evidence type="ECO:0000313" key="13">
    <source>
        <dbReference type="Proteomes" id="UP001224418"/>
    </source>
</evidence>
<gene>
    <name evidence="12" type="ORF">QOZ93_000874</name>
</gene>
<dbReference type="PROSITE" id="PS50111">
    <property type="entry name" value="CHEMOTAXIS_TRANSDUC_2"/>
    <property type="match status" value="1"/>
</dbReference>
<keyword evidence="5 10" id="KW-1133">Transmembrane helix</keyword>
<evidence type="ECO:0000256" key="9">
    <source>
        <dbReference type="PROSITE-ProRule" id="PRU00284"/>
    </source>
</evidence>
<dbReference type="Gene3D" id="6.10.340.10">
    <property type="match status" value="1"/>
</dbReference>
<evidence type="ECO:0000256" key="4">
    <source>
        <dbReference type="ARBA" id="ARBA00022692"/>
    </source>
</evidence>
<dbReference type="SUPFAM" id="SSF58104">
    <property type="entry name" value="Methyl-accepting chemotaxis protein (MCP) signaling domain"/>
    <property type="match status" value="1"/>
</dbReference>
<dbReference type="SUPFAM" id="SSF103190">
    <property type="entry name" value="Sensory domain-like"/>
    <property type="match status" value="1"/>
</dbReference>
<dbReference type="EMBL" id="JAUSWN010000005">
    <property type="protein sequence ID" value="MDQ0479145.1"/>
    <property type="molecule type" value="Genomic_DNA"/>
</dbReference>
<evidence type="ECO:0000256" key="8">
    <source>
        <dbReference type="ARBA" id="ARBA00029447"/>
    </source>
</evidence>
<proteinExistence type="inferred from homology"/>
<evidence type="ECO:0000313" key="12">
    <source>
        <dbReference type="EMBL" id="MDQ0479145.1"/>
    </source>
</evidence>
<accession>A0ABU0JPZ6</accession>
<evidence type="ECO:0000256" key="6">
    <source>
        <dbReference type="ARBA" id="ARBA00023136"/>
    </source>
</evidence>
<dbReference type="Pfam" id="PF02743">
    <property type="entry name" value="dCache_1"/>
    <property type="match status" value="1"/>
</dbReference>
<evidence type="ECO:0000256" key="3">
    <source>
        <dbReference type="ARBA" id="ARBA00022500"/>
    </source>
</evidence>
<dbReference type="Proteomes" id="UP001224418">
    <property type="component" value="Unassembled WGS sequence"/>
</dbReference>
<dbReference type="CDD" id="cd12914">
    <property type="entry name" value="PDC1_DGC_like"/>
    <property type="match status" value="1"/>
</dbReference>
<feature type="transmembrane region" description="Helical" evidence="10">
    <location>
        <begin position="284"/>
        <end position="303"/>
    </location>
</feature>
<keyword evidence="3" id="KW-0145">Chemotaxis</keyword>
<keyword evidence="13" id="KW-1185">Reference proteome</keyword>
<protein>
    <submittedName>
        <fullName evidence="12">Methyl-accepting chemotaxis protein</fullName>
    </submittedName>
</protein>
<dbReference type="Gene3D" id="1.10.287.950">
    <property type="entry name" value="Methyl-accepting chemotaxis protein"/>
    <property type="match status" value="1"/>
</dbReference>
<name>A0ABU0JPZ6_HATLI</name>